<evidence type="ECO:0000313" key="3">
    <source>
        <dbReference type="EMBL" id="NEV85152.1"/>
    </source>
</evidence>
<dbReference type="InterPro" id="IPR051603">
    <property type="entry name" value="Zinc-ADH_QOR/CCCR"/>
</dbReference>
<dbReference type="InterPro" id="IPR020843">
    <property type="entry name" value="ER"/>
</dbReference>
<feature type="domain" description="Enoyl reductase (ER)" evidence="2">
    <location>
        <begin position="10"/>
        <end position="300"/>
    </location>
</feature>
<dbReference type="SUPFAM" id="SSF51735">
    <property type="entry name" value="NAD(P)-binding Rossmann-fold domains"/>
    <property type="match status" value="1"/>
</dbReference>
<dbReference type="SUPFAM" id="SSF50129">
    <property type="entry name" value="GroES-like"/>
    <property type="match status" value="1"/>
</dbReference>
<keyword evidence="1" id="KW-0521">NADP</keyword>
<dbReference type="Gene3D" id="3.40.50.720">
    <property type="entry name" value="NAD(P)-binding Rossmann-like Domain"/>
    <property type="match status" value="1"/>
</dbReference>
<dbReference type="RefSeq" id="WP_164457149.1">
    <property type="nucleotide sequence ID" value="NZ_JAAIFS010000001.1"/>
</dbReference>
<name>A0A6B3Q9K2_STRTE</name>
<dbReference type="Pfam" id="PF08240">
    <property type="entry name" value="ADH_N"/>
    <property type="match status" value="1"/>
</dbReference>
<dbReference type="Gene3D" id="3.90.180.10">
    <property type="entry name" value="Medium-chain alcohol dehydrogenases, catalytic domain"/>
    <property type="match status" value="1"/>
</dbReference>
<dbReference type="CDD" id="cd05289">
    <property type="entry name" value="MDR_like_2"/>
    <property type="match status" value="1"/>
</dbReference>
<dbReference type="SMART" id="SM00829">
    <property type="entry name" value="PKS_ER"/>
    <property type="match status" value="1"/>
</dbReference>
<organism evidence="3">
    <name type="scientific">Streptomyces tendae</name>
    <dbReference type="NCBI Taxonomy" id="1932"/>
    <lineage>
        <taxon>Bacteria</taxon>
        <taxon>Bacillati</taxon>
        <taxon>Actinomycetota</taxon>
        <taxon>Actinomycetes</taxon>
        <taxon>Kitasatosporales</taxon>
        <taxon>Streptomycetaceae</taxon>
        <taxon>Streptomyces</taxon>
    </lineage>
</organism>
<dbReference type="AlphaFoldDB" id="A0A6B3Q9K2"/>
<dbReference type="EMBL" id="JAAIFS010000001">
    <property type="protein sequence ID" value="NEV85152.1"/>
    <property type="molecule type" value="Genomic_DNA"/>
</dbReference>
<dbReference type="PANTHER" id="PTHR44154:SF1">
    <property type="entry name" value="QUINONE OXIDOREDUCTASE"/>
    <property type="match status" value="1"/>
</dbReference>
<dbReference type="InterPro" id="IPR013154">
    <property type="entry name" value="ADH-like_N"/>
</dbReference>
<protein>
    <submittedName>
        <fullName evidence="3">NADP-dependent oxidoreductase</fullName>
    </submittedName>
</protein>
<gene>
    <name evidence="3" type="ORF">GUR47_00360</name>
</gene>
<accession>A0A6B3Q9K2</accession>
<sequence>MRAYTLNTYGPDGMTLTDVAEPEVGPGQVKVRVEQIAVNPLDWKIRNGYLAEMLPLPLPAVIGSDIAGTVLEVGDGVDDLAAGDPVAGFADSGAFAAVAVTRRERLTKLPDGLDPRLAAALVTSAETAQRVIGLLAPAPASTLVVNGAAGAVGSAVTQLLVAAGHRVIGTASTANHDYLRRLGATAAGYGDTMPAELRAAAPDGVDGAIDTAGQDFVARVEGLVPADRIVTIVDFAAGARGAIVAGGDPTRLTAETIGAVLEQAAEGTFTVEIDAAYPFGELDRALARSEAGHLRGKLLVTGASS</sequence>
<dbReference type="InterPro" id="IPR011032">
    <property type="entry name" value="GroES-like_sf"/>
</dbReference>
<reference evidence="3" key="1">
    <citation type="journal article" date="2020" name="Microorganisms">
        <title>Isolation, Genomic and Metabolomic Characterization of Streptomyces tendae VITAKN with Quorum Sensing Inhibitory Activity from Southern India.</title>
        <authorList>
            <person name="Ishaque N.M."/>
            <person name="Burgsdorf I."/>
            <person name="Limlingan Malit J.J."/>
            <person name="Saha S."/>
            <person name="Teta R."/>
            <person name="Ewe D."/>
            <person name="Kannabiran K."/>
            <person name="Hrouzek P."/>
            <person name="Steindler L."/>
            <person name="Costantino V."/>
            <person name="Saurav K."/>
        </authorList>
    </citation>
    <scope>NUCLEOTIDE SEQUENCE</scope>
    <source>
        <strain evidence="3">VITAKN</strain>
    </source>
</reference>
<evidence type="ECO:0000259" key="2">
    <source>
        <dbReference type="SMART" id="SM00829"/>
    </source>
</evidence>
<evidence type="ECO:0000256" key="1">
    <source>
        <dbReference type="ARBA" id="ARBA00022857"/>
    </source>
</evidence>
<proteinExistence type="predicted"/>
<dbReference type="GO" id="GO:0016491">
    <property type="term" value="F:oxidoreductase activity"/>
    <property type="evidence" value="ECO:0007669"/>
    <property type="project" value="InterPro"/>
</dbReference>
<dbReference type="PANTHER" id="PTHR44154">
    <property type="entry name" value="QUINONE OXIDOREDUCTASE"/>
    <property type="match status" value="1"/>
</dbReference>
<dbReference type="Pfam" id="PF13602">
    <property type="entry name" value="ADH_zinc_N_2"/>
    <property type="match status" value="1"/>
</dbReference>
<dbReference type="InterPro" id="IPR036291">
    <property type="entry name" value="NAD(P)-bd_dom_sf"/>
</dbReference>
<comment type="caution">
    <text evidence="3">The sequence shown here is derived from an EMBL/GenBank/DDBJ whole genome shotgun (WGS) entry which is preliminary data.</text>
</comment>